<dbReference type="EMBL" id="JAOWKX010000001">
    <property type="protein sequence ID" value="MCV2883592.1"/>
    <property type="molecule type" value="Genomic_DNA"/>
</dbReference>
<proteinExistence type="predicted"/>
<dbReference type="Proteomes" id="UP001652504">
    <property type="component" value="Unassembled WGS sequence"/>
</dbReference>
<organism evidence="1 2">
    <name type="scientific">Fluctibacter corallii</name>
    <dbReference type="NCBI Taxonomy" id="2984329"/>
    <lineage>
        <taxon>Bacteria</taxon>
        <taxon>Pseudomonadati</taxon>
        <taxon>Pseudomonadota</taxon>
        <taxon>Gammaproteobacteria</taxon>
        <taxon>Alteromonadales</taxon>
        <taxon>Alteromonadaceae</taxon>
        <taxon>Fluctibacter</taxon>
    </lineage>
</organism>
<name>A0ABT3A4S7_9ALTE</name>
<keyword evidence="2" id="KW-1185">Reference proteome</keyword>
<reference evidence="1 2" key="1">
    <citation type="submission" date="2022-10" db="EMBL/GenBank/DDBJ databases">
        <title>Aestuariibacter sp. AA17 isolated from Montipora capitata coral fragment.</title>
        <authorList>
            <person name="Emsley S.A."/>
            <person name="Pfannmuller K.M."/>
            <person name="Loughran R.M."/>
            <person name="Shlafstein M."/>
            <person name="Papke E."/>
            <person name="Saw J.H."/>
            <person name="Ushijima B."/>
            <person name="Videau P."/>
        </authorList>
    </citation>
    <scope>NUCLEOTIDE SEQUENCE [LARGE SCALE GENOMIC DNA]</scope>
    <source>
        <strain evidence="1 2">AA17</strain>
    </source>
</reference>
<evidence type="ECO:0000313" key="1">
    <source>
        <dbReference type="EMBL" id="MCV2883592.1"/>
    </source>
</evidence>
<evidence type="ECO:0000313" key="2">
    <source>
        <dbReference type="Proteomes" id="UP001652504"/>
    </source>
</evidence>
<accession>A0ABT3A4S7</accession>
<dbReference type="RefSeq" id="WP_263710788.1">
    <property type="nucleotide sequence ID" value="NZ_JAOWKX010000001.1"/>
</dbReference>
<protein>
    <submittedName>
        <fullName evidence="1">Uncharacterized protein</fullName>
    </submittedName>
</protein>
<comment type="caution">
    <text evidence="1">The sequence shown here is derived from an EMBL/GenBank/DDBJ whole genome shotgun (WGS) entry which is preliminary data.</text>
</comment>
<sequence>MKLSQVYMTLEEAKFEPLLRAKYQLLANYLTLFISDWLKKLKLELGFFNRIVFQEGNDRDMSAVGDKAFRVCVEPEFYSLNQFATEGDVHRYFTTKYLEGFARFDKQFNLNLTADLQAKLENSFTDGLKYDIKAKPKKVGDVTVQALHRYKYDSYTLVVQKINKKKEILDEQVIFTCDPDPFVVHFDVNKVEIDDSKVRVINKVREVTLVYDL</sequence>
<gene>
    <name evidence="1" type="ORF">OE749_02620</name>
</gene>